<gene>
    <name evidence="2" type="ORF">QYE76_003578</name>
</gene>
<evidence type="ECO:0000256" key="1">
    <source>
        <dbReference type="SAM" id="MobiDB-lite"/>
    </source>
</evidence>
<name>A0AAD8RP02_LOLMU</name>
<organism evidence="2 3">
    <name type="scientific">Lolium multiflorum</name>
    <name type="common">Italian ryegrass</name>
    <name type="synonym">Lolium perenne subsp. multiflorum</name>
    <dbReference type="NCBI Taxonomy" id="4521"/>
    <lineage>
        <taxon>Eukaryota</taxon>
        <taxon>Viridiplantae</taxon>
        <taxon>Streptophyta</taxon>
        <taxon>Embryophyta</taxon>
        <taxon>Tracheophyta</taxon>
        <taxon>Spermatophyta</taxon>
        <taxon>Magnoliopsida</taxon>
        <taxon>Liliopsida</taxon>
        <taxon>Poales</taxon>
        <taxon>Poaceae</taxon>
        <taxon>BOP clade</taxon>
        <taxon>Pooideae</taxon>
        <taxon>Poodae</taxon>
        <taxon>Poeae</taxon>
        <taxon>Poeae Chloroplast Group 2 (Poeae type)</taxon>
        <taxon>Loliodinae</taxon>
        <taxon>Loliinae</taxon>
        <taxon>Lolium</taxon>
    </lineage>
</organism>
<keyword evidence="3" id="KW-1185">Reference proteome</keyword>
<dbReference type="Gene3D" id="2.40.40.20">
    <property type="match status" value="1"/>
</dbReference>
<dbReference type="Proteomes" id="UP001231189">
    <property type="component" value="Unassembled WGS sequence"/>
</dbReference>
<protein>
    <submittedName>
        <fullName evidence="2">Uncharacterized protein</fullName>
    </submittedName>
</protein>
<accession>A0AAD8RP02</accession>
<dbReference type="AlphaFoldDB" id="A0AAD8RP02"/>
<evidence type="ECO:0000313" key="3">
    <source>
        <dbReference type="Proteomes" id="UP001231189"/>
    </source>
</evidence>
<comment type="caution">
    <text evidence="2">The sequence shown here is derived from an EMBL/GenBank/DDBJ whole genome shotgun (WGS) entry which is preliminary data.</text>
</comment>
<feature type="compositionally biased region" description="Low complexity" evidence="1">
    <location>
        <begin position="81"/>
        <end position="98"/>
    </location>
</feature>
<feature type="region of interest" description="Disordered" evidence="1">
    <location>
        <begin position="1"/>
        <end position="223"/>
    </location>
</feature>
<reference evidence="2" key="1">
    <citation type="submission" date="2023-07" db="EMBL/GenBank/DDBJ databases">
        <title>A chromosome-level genome assembly of Lolium multiflorum.</title>
        <authorList>
            <person name="Chen Y."/>
            <person name="Copetti D."/>
            <person name="Kolliker R."/>
            <person name="Studer B."/>
        </authorList>
    </citation>
    <scope>NUCLEOTIDE SEQUENCE</scope>
    <source>
        <strain evidence="2">02402/16</strain>
        <tissue evidence="2">Leaf</tissue>
    </source>
</reference>
<feature type="compositionally biased region" description="Low complexity" evidence="1">
    <location>
        <begin position="210"/>
        <end position="223"/>
    </location>
</feature>
<sequence>MATPTPQDEASSSDPGPRRTTRRGSWSGRGPRRRPNRLVVDEATNDDNSIVALHPDTMEHLQSPRTLAPPLCARHRPVLSPPTSVLLSSKPAAEARGPGVRRSRGSPVLASKPAAEARVSCRGEGVDHGVPPARVEAGDGGARPRRSPWRSPTCSARQGPDRPDRSAASSRSSPLTTPARPGAPASTRATRSRTSACNSRPRSPWPPPRHSAASATRISSTRT</sequence>
<proteinExistence type="predicted"/>
<dbReference type="EMBL" id="JAUUTY010000005">
    <property type="protein sequence ID" value="KAK1629263.1"/>
    <property type="molecule type" value="Genomic_DNA"/>
</dbReference>
<feature type="compositionally biased region" description="Low complexity" evidence="1">
    <location>
        <begin position="166"/>
        <end position="202"/>
    </location>
</feature>
<evidence type="ECO:0000313" key="2">
    <source>
        <dbReference type="EMBL" id="KAK1629263.1"/>
    </source>
</evidence>
<feature type="compositionally biased region" description="Polar residues" evidence="1">
    <location>
        <begin position="1"/>
        <end position="10"/>
    </location>
</feature>